<reference evidence="1" key="1">
    <citation type="submission" date="2019-08" db="EMBL/GenBank/DDBJ databases">
        <authorList>
            <person name="Kucharzyk K."/>
            <person name="Murdoch R.W."/>
            <person name="Higgins S."/>
            <person name="Loffler F."/>
        </authorList>
    </citation>
    <scope>NUCLEOTIDE SEQUENCE</scope>
</reference>
<evidence type="ECO:0000313" key="1">
    <source>
        <dbReference type="EMBL" id="MPM56401.1"/>
    </source>
</evidence>
<name>A0A645AVQ8_9ZZZZ</name>
<proteinExistence type="predicted"/>
<accession>A0A645AVQ8</accession>
<dbReference type="EMBL" id="VSSQ01015740">
    <property type="protein sequence ID" value="MPM56401.1"/>
    <property type="molecule type" value="Genomic_DNA"/>
</dbReference>
<protein>
    <submittedName>
        <fullName evidence="1">Uncharacterized protein</fullName>
    </submittedName>
</protein>
<dbReference type="AlphaFoldDB" id="A0A645AVQ8"/>
<sequence length="208" mass="22473">MSRGGEIHMPVHLGGIGPGSAHKAALLLVKALAQHLHRPPQQALVKGVHHPGLHLGQQLNPPPGGLAVHLLLHFGRGSPLLRRVREDARPLQARLLNKGAQLLKLRLALARQTADEGGAHHQLGQRAAQPVQQRQNLRLGTPAVHGLEQLVADVLYGNIQIFQNFRLPRNGMDQPVVHLVGVEIVQPNPVEIQLAQLLQQVGKAALAI</sequence>
<gene>
    <name evidence="1" type="ORF">SDC9_103203</name>
</gene>
<comment type="caution">
    <text evidence="1">The sequence shown here is derived from an EMBL/GenBank/DDBJ whole genome shotgun (WGS) entry which is preliminary data.</text>
</comment>
<organism evidence="1">
    <name type="scientific">bioreactor metagenome</name>
    <dbReference type="NCBI Taxonomy" id="1076179"/>
    <lineage>
        <taxon>unclassified sequences</taxon>
        <taxon>metagenomes</taxon>
        <taxon>ecological metagenomes</taxon>
    </lineage>
</organism>